<feature type="compositionally biased region" description="Polar residues" evidence="1">
    <location>
        <begin position="93"/>
        <end position="107"/>
    </location>
</feature>
<evidence type="ECO:0000256" key="1">
    <source>
        <dbReference type="SAM" id="MobiDB-lite"/>
    </source>
</evidence>
<keyword evidence="3" id="KW-1185">Reference proteome</keyword>
<sequence length="191" mass="20544">MPAALNNPESPAFYSLVSGIEIDETSSVEDIFVEAKNELINQVGGEGISEGKQPIKPPRQTDIVNDKQKNIEDKQSKQTNDKPNNELPILGLTNESKVASNEQTKQHSPPPGYSTFYPPISTGGQLPASCLISGTQGGIEGGYTPKATYYIDGNVGGPAIIISQGVLMKKQNNFFLNIRVKIGNSSISFFT</sequence>
<evidence type="ECO:0000313" key="2">
    <source>
        <dbReference type="EMBL" id="KAF7636521.1"/>
    </source>
</evidence>
<comment type="caution">
    <text evidence="2">The sequence shown here is derived from an EMBL/GenBank/DDBJ whole genome shotgun (WGS) entry which is preliminary data.</text>
</comment>
<evidence type="ECO:0000313" key="3">
    <source>
        <dbReference type="Proteomes" id="UP000605970"/>
    </source>
</evidence>
<dbReference type="EMBL" id="JABEBT010000029">
    <property type="protein sequence ID" value="KAF7636521.1"/>
    <property type="molecule type" value="Genomic_DNA"/>
</dbReference>
<proteinExistence type="predicted"/>
<protein>
    <submittedName>
        <fullName evidence="2">Uncharacterized protein</fullName>
    </submittedName>
</protein>
<dbReference type="Proteomes" id="UP000605970">
    <property type="component" value="Unassembled WGS sequence"/>
</dbReference>
<accession>A0A8S9ZS97</accession>
<feature type="compositionally biased region" description="Basic and acidic residues" evidence="1">
    <location>
        <begin position="64"/>
        <end position="84"/>
    </location>
</feature>
<dbReference type="AlphaFoldDB" id="A0A8S9ZS97"/>
<name>A0A8S9ZS97_9BILA</name>
<dbReference type="OrthoDB" id="5901155at2759"/>
<feature type="region of interest" description="Disordered" evidence="1">
    <location>
        <begin position="44"/>
        <end position="119"/>
    </location>
</feature>
<reference evidence="2" key="1">
    <citation type="journal article" date="2020" name="Ecol. Evol.">
        <title>Genome structure and content of the rice root-knot nematode (Meloidogyne graminicola).</title>
        <authorList>
            <person name="Phan N.T."/>
            <person name="Danchin E.G.J."/>
            <person name="Klopp C."/>
            <person name="Perfus-Barbeoch L."/>
            <person name="Kozlowski D.K."/>
            <person name="Koutsovoulos G.D."/>
            <person name="Lopez-Roques C."/>
            <person name="Bouchez O."/>
            <person name="Zahm M."/>
            <person name="Besnard G."/>
            <person name="Bellafiore S."/>
        </authorList>
    </citation>
    <scope>NUCLEOTIDE SEQUENCE</scope>
    <source>
        <strain evidence="2">VN-18</strain>
    </source>
</reference>
<gene>
    <name evidence="2" type="ORF">Mgra_00004108</name>
</gene>
<organism evidence="2 3">
    <name type="scientific">Meloidogyne graminicola</name>
    <dbReference type="NCBI Taxonomy" id="189291"/>
    <lineage>
        <taxon>Eukaryota</taxon>
        <taxon>Metazoa</taxon>
        <taxon>Ecdysozoa</taxon>
        <taxon>Nematoda</taxon>
        <taxon>Chromadorea</taxon>
        <taxon>Rhabditida</taxon>
        <taxon>Tylenchina</taxon>
        <taxon>Tylenchomorpha</taxon>
        <taxon>Tylenchoidea</taxon>
        <taxon>Meloidogynidae</taxon>
        <taxon>Meloidogyninae</taxon>
        <taxon>Meloidogyne</taxon>
    </lineage>
</organism>